<evidence type="ECO:0000313" key="3">
    <source>
        <dbReference type="Proteomes" id="UP000053732"/>
    </source>
</evidence>
<organism evidence="2 3">
    <name type="scientific">Penicillium camemberti (strain FM 013)</name>
    <dbReference type="NCBI Taxonomy" id="1429867"/>
    <lineage>
        <taxon>Eukaryota</taxon>
        <taxon>Fungi</taxon>
        <taxon>Dikarya</taxon>
        <taxon>Ascomycota</taxon>
        <taxon>Pezizomycotina</taxon>
        <taxon>Eurotiomycetes</taxon>
        <taxon>Eurotiomycetidae</taxon>
        <taxon>Eurotiales</taxon>
        <taxon>Aspergillaceae</taxon>
        <taxon>Penicillium</taxon>
    </lineage>
</organism>
<feature type="transmembrane region" description="Helical" evidence="1">
    <location>
        <begin position="224"/>
        <end position="249"/>
    </location>
</feature>
<protein>
    <submittedName>
        <fullName evidence="2">Actin cortical patch SUR7/pH-response regulator PalI</fullName>
    </submittedName>
</protein>
<dbReference type="GO" id="GO:0005886">
    <property type="term" value="C:plasma membrane"/>
    <property type="evidence" value="ECO:0007669"/>
    <property type="project" value="InterPro"/>
</dbReference>
<keyword evidence="1" id="KW-1133">Transmembrane helix</keyword>
<keyword evidence="3" id="KW-1185">Reference proteome</keyword>
<evidence type="ECO:0000256" key="1">
    <source>
        <dbReference type="SAM" id="Phobius"/>
    </source>
</evidence>
<dbReference type="Proteomes" id="UP000053732">
    <property type="component" value="Unassembled WGS sequence"/>
</dbReference>
<reference evidence="2 3" key="1">
    <citation type="journal article" date="2014" name="Nat. Commun.">
        <title>Multiple recent horizontal transfers of a large genomic region in cheese making fungi.</title>
        <authorList>
            <person name="Cheeseman K."/>
            <person name="Ropars J."/>
            <person name="Renault P."/>
            <person name="Dupont J."/>
            <person name="Gouzy J."/>
            <person name="Branca A."/>
            <person name="Abraham A.L."/>
            <person name="Ceppi M."/>
            <person name="Conseiller E."/>
            <person name="Debuchy R."/>
            <person name="Malagnac F."/>
            <person name="Goarin A."/>
            <person name="Silar P."/>
            <person name="Lacoste S."/>
            <person name="Sallet E."/>
            <person name="Bensimon A."/>
            <person name="Giraud T."/>
            <person name="Brygoo Y."/>
        </authorList>
    </citation>
    <scope>NUCLEOTIDE SEQUENCE [LARGE SCALE GENOMIC DNA]</scope>
    <source>
        <strain evidence="3">FM 013</strain>
    </source>
</reference>
<keyword evidence="1" id="KW-0472">Membrane</keyword>
<dbReference type="PANTHER" id="PTHR28019:SF2">
    <property type="entry name" value="CELL MEMBRANE PROTEIN YLR413W-RELATED"/>
    <property type="match status" value="1"/>
</dbReference>
<gene>
    <name evidence="2" type="ORF">PCAMFM013_S036g000094</name>
</gene>
<name>A0A0G4PSZ7_PENC3</name>
<feature type="transmembrane region" description="Helical" evidence="1">
    <location>
        <begin position="181"/>
        <end position="212"/>
    </location>
</feature>
<proteinExistence type="predicted"/>
<accession>A0A0G4PSZ7</accession>
<dbReference type="EMBL" id="HG793169">
    <property type="protein sequence ID" value="CRL29510.1"/>
    <property type="molecule type" value="Genomic_DNA"/>
</dbReference>
<evidence type="ECO:0000313" key="2">
    <source>
        <dbReference type="EMBL" id="CRL29510.1"/>
    </source>
</evidence>
<dbReference type="InterPro" id="IPR009571">
    <property type="entry name" value="SUR7/Rim9-like_fungi"/>
</dbReference>
<dbReference type="Pfam" id="PF06687">
    <property type="entry name" value="SUR7"/>
    <property type="match status" value="1"/>
</dbReference>
<dbReference type="InterPro" id="IPR052413">
    <property type="entry name" value="SUR7_domain"/>
</dbReference>
<dbReference type="PANTHER" id="PTHR28019">
    <property type="entry name" value="CELL MEMBRANE PROTEIN YLR413W-RELATED"/>
    <property type="match status" value="1"/>
</dbReference>
<dbReference type="AlphaFoldDB" id="A0A0G4PSZ7"/>
<sequence>MGDLERVGKLLALALWTLVLVALGILFGGCTSTSSISRFYFLKVNLANFAELKVNGNITLFLAGVLIPPTKRIQNTAELKSNLPAFYTVGLLGYCQGHKHTSSFANCSDPYIRFSFDLLSVLHFASDGHDNVVPNDDSKALRGYRNFACWFILVYCIGAGATILTMIFGIGSIVFSWKIKLISFISAFLSSISLIVASTSVTAVYFLVCFAIQTTLQPVGIHASLGGLFVAAWSAVGLSVAGSLTWMIAICCCCI</sequence>
<dbReference type="GO" id="GO:0031505">
    <property type="term" value="P:fungal-type cell wall organization"/>
    <property type="evidence" value="ECO:0007669"/>
    <property type="project" value="TreeGrafter"/>
</dbReference>
<keyword evidence="1" id="KW-0812">Transmembrane</keyword>
<dbReference type="GO" id="GO:0051285">
    <property type="term" value="C:cell cortex of cell tip"/>
    <property type="evidence" value="ECO:0007669"/>
    <property type="project" value="TreeGrafter"/>
</dbReference>
<feature type="transmembrane region" description="Helical" evidence="1">
    <location>
        <begin position="147"/>
        <end position="175"/>
    </location>
</feature>
<dbReference type="PROSITE" id="PS51257">
    <property type="entry name" value="PROKAR_LIPOPROTEIN"/>
    <property type="match status" value="1"/>
</dbReference>